<dbReference type="Pfam" id="PF12146">
    <property type="entry name" value="Hydrolase_4"/>
    <property type="match status" value="1"/>
</dbReference>
<name>A0ABW4M7K6_9HYPH</name>
<sequence length="312" mass="34560">MFSTVEELQSPTGATLATRHQPALEAPKAILQICHGLAEHSARYAGFADFMATNGYEVYAHDHRGHGLTKAPDAVRGRFAERGGVEKVLADVKAVADHAQSRHPGLPILLFGHSMGGLIAMNAVLDQPRQYAGVAIWNSNFAVGALGRVAQWVLKTERALKGSDVPSLILPKLTFETWGRSMPDFKSQADWLSRDRNEVEAYEKDPLCGFDISVSMWLDVFALTFRGTESERLYRLPKSLPFHLVGGGQDPATDKAKATSWLSHRLAQAGFSNVHKRIYPEMRHETLNEFGRDVAMQEFCQWADGVVQARHP</sequence>
<protein>
    <submittedName>
        <fullName evidence="3">Alpha/beta hydrolase</fullName>
    </submittedName>
</protein>
<keyword evidence="3" id="KW-0378">Hydrolase</keyword>
<organism evidence="3 4">
    <name type="scientific">Rhizobium helianthi</name>
    <dbReference type="NCBI Taxonomy" id="1132695"/>
    <lineage>
        <taxon>Bacteria</taxon>
        <taxon>Pseudomonadati</taxon>
        <taxon>Pseudomonadota</taxon>
        <taxon>Alphaproteobacteria</taxon>
        <taxon>Hyphomicrobiales</taxon>
        <taxon>Rhizobiaceae</taxon>
        <taxon>Rhizobium/Agrobacterium group</taxon>
        <taxon>Rhizobium</taxon>
    </lineage>
</organism>
<evidence type="ECO:0000313" key="4">
    <source>
        <dbReference type="Proteomes" id="UP001597322"/>
    </source>
</evidence>
<accession>A0ABW4M7K6</accession>
<dbReference type="RefSeq" id="WP_377403451.1">
    <property type="nucleotide sequence ID" value="NZ_JBHUEQ010000027.1"/>
</dbReference>
<evidence type="ECO:0000313" key="3">
    <source>
        <dbReference type="EMBL" id="MFD1747002.1"/>
    </source>
</evidence>
<dbReference type="SUPFAM" id="SSF53474">
    <property type="entry name" value="alpha/beta-Hydrolases"/>
    <property type="match status" value="1"/>
</dbReference>
<dbReference type="InterPro" id="IPR029058">
    <property type="entry name" value="AB_hydrolase_fold"/>
</dbReference>
<dbReference type="PANTHER" id="PTHR11614">
    <property type="entry name" value="PHOSPHOLIPASE-RELATED"/>
    <property type="match status" value="1"/>
</dbReference>
<reference evidence="4" key="1">
    <citation type="journal article" date="2019" name="Int. J. Syst. Evol. Microbiol.">
        <title>The Global Catalogue of Microorganisms (GCM) 10K type strain sequencing project: providing services to taxonomists for standard genome sequencing and annotation.</title>
        <authorList>
            <consortium name="The Broad Institute Genomics Platform"/>
            <consortium name="The Broad Institute Genome Sequencing Center for Infectious Disease"/>
            <person name="Wu L."/>
            <person name="Ma J."/>
        </authorList>
    </citation>
    <scope>NUCLEOTIDE SEQUENCE [LARGE SCALE GENOMIC DNA]</scope>
    <source>
        <strain evidence="4">CG52</strain>
    </source>
</reference>
<evidence type="ECO:0000259" key="2">
    <source>
        <dbReference type="Pfam" id="PF12146"/>
    </source>
</evidence>
<comment type="caution">
    <text evidence="3">The sequence shown here is derived from an EMBL/GenBank/DDBJ whole genome shotgun (WGS) entry which is preliminary data.</text>
</comment>
<proteinExistence type="predicted"/>
<dbReference type="Gene3D" id="3.40.50.1820">
    <property type="entry name" value="alpha/beta hydrolase"/>
    <property type="match status" value="1"/>
</dbReference>
<dbReference type="InterPro" id="IPR022742">
    <property type="entry name" value="Hydrolase_4"/>
</dbReference>
<feature type="compositionally biased region" description="Polar residues" evidence="1">
    <location>
        <begin position="1"/>
        <end position="15"/>
    </location>
</feature>
<dbReference type="Proteomes" id="UP001597322">
    <property type="component" value="Unassembled WGS sequence"/>
</dbReference>
<feature type="domain" description="Serine aminopeptidase S33" evidence="2">
    <location>
        <begin position="26"/>
        <end position="289"/>
    </location>
</feature>
<evidence type="ECO:0000256" key="1">
    <source>
        <dbReference type="SAM" id="MobiDB-lite"/>
    </source>
</evidence>
<gene>
    <name evidence="3" type="ORF">ACFSE1_16120</name>
</gene>
<dbReference type="EMBL" id="JBHUEQ010000027">
    <property type="protein sequence ID" value="MFD1747002.1"/>
    <property type="molecule type" value="Genomic_DNA"/>
</dbReference>
<dbReference type="GO" id="GO:0016787">
    <property type="term" value="F:hydrolase activity"/>
    <property type="evidence" value="ECO:0007669"/>
    <property type="project" value="UniProtKB-KW"/>
</dbReference>
<keyword evidence="4" id="KW-1185">Reference proteome</keyword>
<feature type="region of interest" description="Disordered" evidence="1">
    <location>
        <begin position="1"/>
        <end position="20"/>
    </location>
</feature>
<dbReference type="InterPro" id="IPR051044">
    <property type="entry name" value="MAG_DAG_Lipase"/>
</dbReference>